<reference evidence="2" key="1">
    <citation type="submission" date="2022-12" db="EMBL/GenBank/DDBJ databases">
        <authorList>
            <person name="Petersen C."/>
        </authorList>
    </citation>
    <scope>NUCLEOTIDE SEQUENCE</scope>
    <source>
        <strain evidence="2">IBT 29677</strain>
    </source>
</reference>
<feature type="compositionally biased region" description="Basic and acidic residues" evidence="1">
    <location>
        <begin position="96"/>
        <end position="134"/>
    </location>
</feature>
<dbReference type="AlphaFoldDB" id="A0A9W9VMH7"/>
<comment type="caution">
    <text evidence="2">The sequence shown here is derived from an EMBL/GenBank/DDBJ whole genome shotgun (WGS) entry which is preliminary data.</text>
</comment>
<sequence>MSGRNISYGRGGAGNISRQHSAPTPKDLVTPTIKQEVYTTGRGGSGNMAHNDPDRPEIARESQDVESLLLRAQQLPHHTGRGGAANAYIPTMEEEERARKEQEQVNELMRVRTQDKDRIREVEHERQELRKPDPVHLAQRQGRSGDRA</sequence>
<dbReference type="PANTHER" id="PTHR34693:SF1">
    <property type="entry name" value="PROTEIN PAR32"/>
    <property type="match status" value="1"/>
</dbReference>
<proteinExistence type="predicted"/>
<feature type="region of interest" description="Disordered" evidence="1">
    <location>
        <begin position="1"/>
        <end position="62"/>
    </location>
</feature>
<evidence type="ECO:0000313" key="2">
    <source>
        <dbReference type="EMBL" id="KAJ5385868.1"/>
    </source>
</evidence>
<dbReference type="RefSeq" id="XP_056483666.1">
    <property type="nucleotide sequence ID" value="XM_056633046.1"/>
</dbReference>
<dbReference type="InterPro" id="IPR053203">
    <property type="entry name" value="Cisplatin_resist-associated"/>
</dbReference>
<gene>
    <name evidence="2" type="ORF">N7509_008409</name>
</gene>
<protein>
    <submittedName>
        <fullName evidence="2">Uncharacterized protein</fullName>
    </submittedName>
</protein>
<keyword evidence="3" id="KW-1185">Reference proteome</keyword>
<dbReference type="OrthoDB" id="3063476at2759"/>
<dbReference type="PANTHER" id="PTHR34693">
    <property type="entry name" value="PROTEIN PAR32"/>
    <property type="match status" value="1"/>
</dbReference>
<dbReference type="EMBL" id="JAPZBU010000009">
    <property type="protein sequence ID" value="KAJ5385868.1"/>
    <property type="molecule type" value="Genomic_DNA"/>
</dbReference>
<dbReference type="InterPro" id="IPR022024">
    <property type="entry name" value="DUF3602"/>
</dbReference>
<organism evidence="2 3">
    <name type="scientific">Penicillium cosmopolitanum</name>
    <dbReference type="NCBI Taxonomy" id="1131564"/>
    <lineage>
        <taxon>Eukaryota</taxon>
        <taxon>Fungi</taxon>
        <taxon>Dikarya</taxon>
        <taxon>Ascomycota</taxon>
        <taxon>Pezizomycotina</taxon>
        <taxon>Eurotiomycetes</taxon>
        <taxon>Eurotiomycetidae</taxon>
        <taxon>Eurotiales</taxon>
        <taxon>Aspergillaceae</taxon>
        <taxon>Penicillium</taxon>
    </lineage>
</organism>
<dbReference type="Pfam" id="PF12223">
    <property type="entry name" value="DUF3602"/>
    <property type="match status" value="1"/>
</dbReference>
<reference evidence="2" key="2">
    <citation type="journal article" date="2023" name="IMA Fungus">
        <title>Comparative genomic study of the Penicillium genus elucidates a diverse pangenome and 15 lateral gene transfer events.</title>
        <authorList>
            <person name="Petersen C."/>
            <person name="Sorensen T."/>
            <person name="Nielsen M.R."/>
            <person name="Sondergaard T.E."/>
            <person name="Sorensen J.L."/>
            <person name="Fitzpatrick D.A."/>
            <person name="Frisvad J.C."/>
            <person name="Nielsen K.L."/>
        </authorList>
    </citation>
    <scope>NUCLEOTIDE SEQUENCE</scope>
    <source>
        <strain evidence="2">IBT 29677</strain>
    </source>
</reference>
<feature type="region of interest" description="Disordered" evidence="1">
    <location>
        <begin position="74"/>
        <end position="148"/>
    </location>
</feature>
<dbReference type="Proteomes" id="UP001147747">
    <property type="component" value="Unassembled WGS sequence"/>
</dbReference>
<evidence type="ECO:0000256" key="1">
    <source>
        <dbReference type="SAM" id="MobiDB-lite"/>
    </source>
</evidence>
<accession>A0A9W9VMH7</accession>
<feature type="compositionally biased region" description="Basic and acidic residues" evidence="1">
    <location>
        <begin position="51"/>
        <end position="62"/>
    </location>
</feature>
<name>A0A9W9VMH7_9EURO</name>
<evidence type="ECO:0000313" key="3">
    <source>
        <dbReference type="Proteomes" id="UP001147747"/>
    </source>
</evidence>
<dbReference type="GeneID" id="81372026"/>